<dbReference type="PROSITE" id="PS50113">
    <property type="entry name" value="PAC"/>
    <property type="match status" value="1"/>
</dbReference>
<name>A0ABS0FJX7_PSELU</name>
<dbReference type="CDD" id="cd00130">
    <property type="entry name" value="PAS"/>
    <property type="match status" value="1"/>
</dbReference>
<keyword evidence="4" id="KW-1185">Reference proteome</keyword>
<proteinExistence type="predicted"/>
<dbReference type="NCBIfam" id="TIGR00229">
    <property type="entry name" value="sensory_box"/>
    <property type="match status" value="1"/>
</dbReference>
<evidence type="ECO:0000259" key="2">
    <source>
        <dbReference type="PROSITE" id="PS50113"/>
    </source>
</evidence>
<dbReference type="Gene3D" id="3.30.450.20">
    <property type="entry name" value="PAS domain"/>
    <property type="match status" value="2"/>
</dbReference>
<accession>A0ABS0FJX7</accession>
<evidence type="ECO:0000256" key="1">
    <source>
        <dbReference type="ARBA" id="ARBA00022777"/>
    </source>
</evidence>
<protein>
    <submittedName>
        <fullName evidence="3">PAS domain-containing protein</fullName>
    </submittedName>
</protein>
<feature type="domain" description="PAC" evidence="2">
    <location>
        <begin position="108"/>
        <end position="160"/>
    </location>
</feature>
<evidence type="ECO:0000313" key="3">
    <source>
        <dbReference type="EMBL" id="MBF8640655.1"/>
    </source>
</evidence>
<dbReference type="RefSeq" id="WP_073449679.1">
    <property type="nucleotide sequence ID" value="NZ_FQYS01000003.1"/>
</dbReference>
<dbReference type="Proteomes" id="UP000626180">
    <property type="component" value="Unassembled WGS sequence"/>
</dbReference>
<sequence length="229" mass="25179">MAGLLSTSWIMNCTLEASSLDPVPMPSLSSDVLNDMVFELLPAAAFVCDATGAIVRYNRKAAEFWGRELVPGETYYIGIDRIFHVDGRVMQPEESPMASVLRTGAPVRNHELRVQSLAGQEHWALINISPIFDEIGQIKGAINCFQDITERKESERKLQESQAFLQAIVDATPECIKIVTEDGSLMQMNGAGLAMIEADCLEAVQGGLRIRSHRARASGDMDRESPARV</sequence>
<dbReference type="InterPro" id="IPR013656">
    <property type="entry name" value="PAS_4"/>
</dbReference>
<comment type="caution">
    <text evidence="3">The sequence shown here is derived from an EMBL/GenBank/DDBJ whole genome shotgun (WGS) entry which is preliminary data.</text>
</comment>
<dbReference type="InterPro" id="IPR000700">
    <property type="entry name" value="PAS-assoc_C"/>
</dbReference>
<keyword evidence="1" id="KW-0418">Kinase</keyword>
<dbReference type="InterPro" id="IPR000014">
    <property type="entry name" value="PAS"/>
</dbReference>
<organism evidence="3 4">
    <name type="scientific">Pseudomonas luteola</name>
    <dbReference type="NCBI Taxonomy" id="47886"/>
    <lineage>
        <taxon>Bacteria</taxon>
        <taxon>Pseudomonadati</taxon>
        <taxon>Pseudomonadota</taxon>
        <taxon>Gammaproteobacteria</taxon>
        <taxon>Pseudomonadales</taxon>
        <taxon>Pseudomonadaceae</taxon>
        <taxon>Pseudomonas</taxon>
    </lineage>
</organism>
<reference evidence="3 4" key="1">
    <citation type="submission" date="2020-10" db="EMBL/GenBank/DDBJ databases">
        <title>Genome sequences of Pseudomonas isolates.</title>
        <authorList>
            <person name="Wessels L."/>
            <person name="Reich F."/>
            <person name="Hammerl J."/>
        </authorList>
    </citation>
    <scope>NUCLEOTIDE SEQUENCE [LARGE SCALE GENOMIC DNA]</scope>
    <source>
        <strain evidence="3 4">20-MO00624-0</strain>
    </source>
</reference>
<dbReference type="EMBL" id="JADMCD010000003">
    <property type="protein sequence ID" value="MBF8640655.1"/>
    <property type="molecule type" value="Genomic_DNA"/>
</dbReference>
<keyword evidence="1" id="KW-0808">Transferase</keyword>
<gene>
    <name evidence="3" type="ORF">IRZ65_08170</name>
</gene>
<dbReference type="InterPro" id="IPR035965">
    <property type="entry name" value="PAS-like_dom_sf"/>
</dbReference>
<dbReference type="Pfam" id="PF08448">
    <property type="entry name" value="PAS_4"/>
    <property type="match status" value="1"/>
</dbReference>
<evidence type="ECO:0000313" key="4">
    <source>
        <dbReference type="Proteomes" id="UP000626180"/>
    </source>
</evidence>
<dbReference type="SUPFAM" id="SSF55785">
    <property type="entry name" value="PYP-like sensor domain (PAS domain)"/>
    <property type="match status" value="2"/>
</dbReference>